<evidence type="ECO:0000256" key="1">
    <source>
        <dbReference type="ARBA" id="ARBA00004196"/>
    </source>
</evidence>
<feature type="domain" description="Multidrug resistance protein MdtA-like C-terminal permuted SH3" evidence="3">
    <location>
        <begin position="318"/>
        <end position="369"/>
    </location>
</feature>
<keyword evidence="6" id="KW-1185">Reference proteome</keyword>
<dbReference type="Gene3D" id="2.40.30.170">
    <property type="match status" value="1"/>
</dbReference>
<dbReference type="InterPro" id="IPR058636">
    <property type="entry name" value="Beta-barrel_YknX"/>
</dbReference>
<accession>A0A1I0HLS8</accession>
<dbReference type="Pfam" id="PF25967">
    <property type="entry name" value="RND-MFP_C"/>
    <property type="match status" value="1"/>
</dbReference>
<dbReference type="Pfam" id="PF25990">
    <property type="entry name" value="Beta-barrel_YknX"/>
    <property type="match status" value="1"/>
</dbReference>
<dbReference type="RefSeq" id="WP_090873128.1">
    <property type="nucleotide sequence ID" value="NZ_FOHE01000039.1"/>
</dbReference>
<evidence type="ECO:0000259" key="4">
    <source>
        <dbReference type="Pfam" id="PF25990"/>
    </source>
</evidence>
<organism evidence="5 6">
    <name type="scientific">Oceanobacillus limi</name>
    <dbReference type="NCBI Taxonomy" id="930131"/>
    <lineage>
        <taxon>Bacteria</taxon>
        <taxon>Bacillati</taxon>
        <taxon>Bacillota</taxon>
        <taxon>Bacilli</taxon>
        <taxon>Bacillales</taxon>
        <taxon>Bacillaceae</taxon>
        <taxon>Oceanobacillus</taxon>
    </lineage>
</organism>
<dbReference type="EMBL" id="FOHE01000039">
    <property type="protein sequence ID" value="SET84703.1"/>
    <property type="molecule type" value="Genomic_DNA"/>
</dbReference>
<dbReference type="PANTHER" id="PTHR32347:SF14">
    <property type="entry name" value="EFFLUX SYSTEM COMPONENT YKNX-RELATED"/>
    <property type="match status" value="1"/>
</dbReference>
<evidence type="ECO:0000313" key="5">
    <source>
        <dbReference type="EMBL" id="SET84703.1"/>
    </source>
</evidence>
<dbReference type="InterPro" id="IPR050465">
    <property type="entry name" value="UPF0194_transport"/>
</dbReference>
<evidence type="ECO:0000256" key="2">
    <source>
        <dbReference type="ARBA" id="ARBA00023054"/>
    </source>
</evidence>
<dbReference type="AlphaFoldDB" id="A0A1I0HLS8"/>
<keyword evidence="2" id="KW-0175">Coiled coil</keyword>
<protein>
    <submittedName>
        <fullName evidence="5">HlyD family secretion protein</fullName>
    </submittedName>
</protein>
<dbReference type="Proteomes" id="UP000198618">
    <property type="component" value="Unassembled WGS sequence"/>
</dbReference>
<name>A0A1I0HLS8_9BACI</name>
<dbReference type="STRING" id="930131.SAMN05216389_1396"/>
<evidence type="ECO:0000313" key="6">
    <source>
        <dbReference type="Proteomes" id="UP000198618"/>
    </source>
</evidence>
<proteinExistence type="predicted"/>
<evidence type="ECO:0000259" key="3">
    <source>
        <dbReference type="Pfam" id="PF25967"/>
    </source>
</evidence>
<dbReference type="OrthoDB" id="2446145at2"/>
<reference evidence="5 6" key="1">
    <citation type="submission" date="2016-10" db="EMBL/GenBank/DDBJ databases">
        <authorList>
            <person name="de Groot N.N."/>
        </authorList>
    </citation>
    <scope>NUCLEOTIDE SEQUENCE [LARGE SCALE GENOMIC DNA]</scope>
    <source>
        <strain evidence="5 6">IBRC-M 10780</strain>
    </source>
</reference>
<dbReference type="GO" id="GO:0030313">
    <property type="term" value="C:cell envelope"/>
    <property type="evidence" value="ECO:0007669"/>
    <property type="project" value="UniProtKB-SubCell"/>
</dbReference>
<comment type="subcellular location">
    <subcellularLocation>
        <location evidence="1">Cell envelope</location>
    </subcellularLocation>
</comment>
<dbReference type="PANTHER" id="PTHR32347">
    <property type="entry name" value="EFFLUX SYSTEM COMPONENT YKNX-RELATED"/>
    <property type="match status" value="1"/>
</dbReference>
<gene>
    <name evidence="5" type="ORF">SAMN05216389_1396</name>
</gene>
<sequence length="409" mass="45768">MFKKLVWIAILLFIATNGLLVLLDHEGKVNRTAYITEWEAVDEKDLYEKIGTSGVVAYTEEHYIYFDDSAGSFQAFLVEEGSTINTGDPLYSYRVDSYFETENLLQNELATLNGEISAIEDAITEMASYQIPKPSEPVIRSDDEDNQSVTVVEQSDPIEAELLKEQYLIEKESELSAKKDQAKSIQSQLEDLHTTGDTVTVESPYEGKIKAVSTTLDDPVIIIEDTRLQVKGELEEADRKLVEPGLEVEIEIADLDKDFKGIIKSVGDSPVNEVTVNQGSNYPFEVSFDEEEALDAVLPGYHTDLEIIQNQSLQAATVNKNLVFNNHVWKLTDEGKVEKELIETGIEMGNDVELTSGINPGDFLLTENINVDYAGAPFIAPFNYRKAPWLNLVDGKQWTEFFVTGIISR</sequence>
<dbReference type="InterPro" id="IPR058627">
    <property type="entry name" value="MdtA-like_C"/>
</dbReference>
<feature type="domain" description="YknX-like beta-barrel" evidence="4">
    <location>
        <begin position="228"/>
        <end position="307"/>
    </location>
</feature>